<dbReference type="AlphaFoldDB" id="A0A6H2A2C8"/>
<evidence type="ECO:0000313" key="1">
    <source>
        <dbReference type="EMBL" id="QJA53964.1"/>
    </source>
</evidence>
<gene>
    <name evidence="2" type="ORF">MM415B02578_0009</name>
    <name evidence="1" type="ORF">TM448A04219_0004</name>
    <name evidence="3" type="ORF">TM448B02675_0009</name>
</gene>
<protein>
    <submittedName>
        <fullName evidence="1">Uncharacterized protein</fullName>
    </submittedName>
</protein>
<name>A0A6H2A2C8_9ZZZZ</name>
<dbReference type="EMBL" id="MT144940">
    <property type="protein sequence ID" value="QJI01662.1"/>
    <property type="molecule type" value="Genomic_DNA"/>
</dbReference>
<reference evidence="1" key="1">
    <citation type="submission" date="2020-03" db="EMBL/GenBank/DDBJ databases">
        <title>The deep terrestrial virosphere.</title>
        <authorList>
            <person name="Holmfeldt K."/>
            <person name="Nilsson E."/>
            <person name="Simone D."/>
            <person name="Lopez-Fernandez M."/>
            <person name="Wu X."/>
            <person name="de Brujin I."/>
            <person name="Lundin D."/>
            <person name="Andersson A."/>
            <person name="Bertilsson S."/>
            <person name="Dopson M."/>
        </authorList>
    </citation>
    <scope>NUCLEOTIDE SEQUENCE</scope>
    <source>
        <strain evidence="2">MM415B02578</strain>
        <strain evidence="1">TM448A04219</strain>
        <strain evidence="3">TM448B02675</strain>
    </source>
</reference>
<dbReference type="EMBL" id="MT144466">
    <property type="protein sequence ID" value="QJA53964.1"/>
    <property type="molecule type" value="Genomic_DNA"/>
</dbReference>
<evidence type="ECO:0000313" key="2">
    <source>
        <dbReference type="EMBL" id="QJA89275.1"/>
    </source>
</evidence>
<dbReference type="EMBL" id="MT142835">
    <property type="protein sequence ID" value="QJA89275.1"/>
    <property type="molecule type" value="Genomic_DNA"/>
</dbReference>
<organism evidence="1">
    <name type="scientific">viral metagenome</name>
    <dbReference type="NCBI Taxonomy" id="1070528"/>
    <lineage>
        <taxon>unclassified sequences</taxon>
        <taxon>metagenomes</taxon>
        <taxon>organismal metagenomes</taxon>
    </lineage>
</organism>
<accession>A0A6H2A2C8</accession>
<proteinExistence type="predicted"/>
<evidence type="ECO:0000313" key="3">
    <source>
        <dbReference type="EMBL" id="QJI01662.1"/>
    </source>
</evidence>
<sequence>MTKIRIRKGNPSGRTEDVLDVFGLKVKVDTENWVEIDDTDFQLISINPTLYEVEGEKPAEEKPKKKRFRG</sequence>